<dbReference type="OrthoDB" id="119432at2"/>
<keyword evidence="2 3" id="KW-0479">Metal-binding</keyword>
<keyword evidence="5" id="KW-1185">Reference proteome</keyword>
<dbReference type="Gene3D" id="1.20.120.450">
    <property type="entry name" value="dinb family like domain"/>
    <property type="match status" value="1"/>
</dbReference>
<evidence type="ECO:0000256" key="3">
    <source>
        <dbReference type="PIRSR" id="PIRSR607837-1"/>
    </source>
</evidence>
<reference evidence="4 5" key="1">
    <citation type="submission" date="2018-05" db="EMBL/GenBank/DDBJ databases">
        <title>Mucilaginibacter hurinus sp. nov., isolated from briquette warehouse soil.</title>
        <authorList>
            <person name="Choi L."/>
        </authorList>
    </citation>
    <scope>NUCLEOTIDE SEQUENCE [LARGE SCALE GENOMIC DNA]</scope>
    <source>
        <strain evidence="4 5">ZR32</strain>
    </source>
</reference>
<accession>A0A367GRJ5</accession>
<sequence length="166" mass="18798">MDDITFAQAFAKELEAETGATRKCIERIPESEWGWKPHETSMPLGYLTHLTAEIPLWIASMIEATEIDFVTYPHFQANTSDELVAHFNDNVQKAQAALARVKNNDLDETFELKANGKVVFSAPKRVHIEMTVNHMVHHRGQLTVYMRLKGIKVPSIYGPSADDNNF</sequence>
<name>A0A367GRJ5_9SPHI</name>
<feature type="binding site" evidence="3">
    <location>
        <position position="134"/>
    </location>
    <ligand>
        <name>a divalent metal cation</name>
        <dbReference type="ChEBI" id="CHEBI:60240"/>
    </ligand>
</feature>
<proteinExistence type="inferred from homology"/>
<dbReference type="GO" id="GO:0046872">
    <property type="term" value="F:metal ion binding"/>
    <property type="evidence" value="ECO:0007669"/>
    <property type="project" value="UniProtKB-KW"/>
</dbReference>
<dbReference type="InterPro" id="IPR034660">
    <property type="entry name" value="DinB/YfiT-like"/>
</dbReference>
<dbReference type="InterPro" id="IPR007837">
    <property type="entry name" value="DinB"/>
</dbReference>
<protein>
    <submittedName>
        <fullName evidence="4">Damage-inducible protein DinB</fullName>
    </submittedName>
</protein>
<evidence type="ECO:0000256" key="1">
    <source>
        <dbReference type="ARBA" id="ARBA00008635"/>
    </source>
</evidence>
<dbReference type="AlphaFoldDB" id="A0A367GRJ5"/>
<dbReference type="SUPFAM" id="SSF109854">
    <property type="entry name" value="DinB/YfiT-like putative metalloenzymes"/>
    <property type="match status" value="1"/>
</dbReference>
<dbReference type="Proteomes" id="UP000253209">
    <property type="component" value="Unassembled WGS sequence"/>
</dbReference>
<dbReference type="EMBL" id="QGDC01000002">
    <property type="protein sequence ID" value="RCH56077.1"/>
    <property type="molecule type" value="Genomic_DNA"/>
</dbReference>
<evidence type="ECO:0000313" key="4">
    <source>
        <dbReference type="EMBL" id="RCH56077.1"/>
    </source>
</evidence>
<comment type="similarity">
    <text evidence="1">Belongs to the DinB family.</text>
</comment>
<feature type="binding site" evidence="3">
    <location>
        <position position="49"/>
    </location>
    <ligand>
        <name>a divalent metal cation</name>
        <dbReference type="ChEBI" id="CHEBI:60240"/>
    </ligand>
</feature>
<dbReference type="Pfam" id="PF05163">
    <property type="entry name" value="DinB"/>
    <property type="match status" value="1"/>
</dbReference>
<feature type="binding site" evidence="3">
    <location>
        <position position="138"/>
    </location>
    <ligand>
        <name>a divalent metal cation</name>
        <dbReference type="ChEBI" id="CHEBI:60240"/>
    </ligand>
</feature>
<gene>
    <name evidence="4" type="ORF">DJ568_04845</name>
</gene>
<dbReference type="RefSeq" id="WP_114004114.1">
    <property type="nucleotide sequence ID" value="NZ_QGDC01000002.1"/>
</dbReference>
<comment type="caution">
    <text evidence="4">The sequence shown here is derived from an EMBL/GenBank/DDBJ whole genome shotgun (WGS) entry which is preliminary data.</text>
</comment>
<evidence type="ECO:0000256" key="2">
    <source>
        <dbReference type="ARBA" id="ARBA00022723"/>
    </source>
</evidence>
<organism evidence="4 5">
    <name type="scientific">Mucilaginibacter hurinus</name>
    <dbReference type="NCBI Taxonomy" id="2201324"/>
    <lineage>
        <taxon>Bacteria</taxon>
        <taxon>Pseudomonadati</taxon>
        <taxon>Bacteroidota</taxon>
        <taxon>Sphingobacteriia</taxon>
        <taxon>Sphingobacteriales</taxon>
        <taxon>Sphingobacteriaceae</taxon>
        <taxon>Mucilaginibacter</taxon>
    </lineage>
</organism>
<evidence type="ECO:0000313" key="5">
    <source>
        <dbReference type="Proteomes" id="UP000253209"/>
    </source>
</evidence>